<dbReference type="STRING" id="1661398.A0A482VU20"/>
<feature type="region of interest" description="Disordered" evidence="2">
    <location>
        <begin position="236"/>
        <end position="284"/>
    </location>
</feature>
<keyword evidence="1" id="KW-0175">Coiled coil</keyword>
<evidence type="ECO:0000313" key="3">
    <source>
        <dbReference type="EMBL" id="RZC35939.1"/>
    </source>
</evidence>
<feature type="coiled-coil region" evidence="1">
    <location>
        <begin position="6"/>
        <end position="85"/>
    </location>
</feature>
<dbReference type="EMBL" id="QDEB01066824">
    <property type="protein sequence ID" value="RZC35939.1"/>
    <property type="molecule type" value="Genomic_DNA"/>
</dbReference>
<feature type="compositionally biased region" description="Polar residues" evidence="2">
    <location>
        <begin position="258"/>
        <end position="274"/>
    </location>
</feature>
<gene>
    <name evidence="3" type="ORF">BDFB_013426</name>
</gene>
<proteinExistence type="predicted"/>
<dbReference type="OrthoDB" id="295078at2759"/>
<organism evidence="3 4">
    <name type="scientific">Asbolus verrucosus</name>
    <name type="common">Desert ironclad beetle</name>
    <dbReference type="NCBI Taxonomy" id="1661398"/>
    <lineage>
        <taxon>Eukaryota</taxon>
        <taxon>Metazoa</taxon>
        <taxon>Ecdysozoa</taxon>
        <taxon>Arthropoda</taxon>
        <taxon>Hexapoda</taxon>
        <taxon>Insecta</taxon>
        <taxon>Pterygota</taxon>
        <taxon>Neoptera</taxon>
        <taxon>Endopterygota</taxon>
        <taxon>Coleoptera</taxon>
        <taxon>Polyphaga</taxon>
        <taxon>Cucujiformia</taxon>
        <taxon>Tenebrionidae</taxon>
        <taxon>Pimeliinae</taxon>
        <taxon>Asbolus</taxon>
    </lineage>
</organism>
<accession>A0A482VU20</accession>
<protein>
    <submittedName>
        <fullName evidence="3">Uncharacterized protein</fullName>
    </submittedName>
</protein>
<evidence type="ECO:0000256" key="1">
    <source>
        <dbReference type="SAM" id="Coils"/>
    </source>
</evidence>
<sequence length="316" mass="35500">MGYVFTTDISKQLNEYKVEYQVLQEEMTSVQPQVEALHKLESQNKTLTEQNKALMAQLELALANVQRLEKTRTLQQSQLNRLEMQSRALDVTIATLGSFISGLVEQKVEVEIPDEVRRILGQIAFSERRKNELRPQNNLMRMFQKSEAGPDKVMVKSLSAGKITVPSSVDGTSRSNSLNQAAREELKNQTNRSPTNSKVSHFFSNSHNHILQQKFHPNNAKIDIKIQEFESDLNAKNSNEKSVSLPIPLGDGYHEKVSPSNSVDSGVGTPSSPRNTEHHPLSNCDVNFTFNGTRELKNIKSVRNMSRNSSPDIIGK</sequence>
<keyword evidence="4" id="KW-1185">Reference proteome</keyword>
<name>A0A482VU20_ASBVE</name>
<evidence type="ECO:0000313" key="4">
    <source>
        <dbReference type="Proteomes" id="UP000292052"/>
    </source>
</evidence>
<dbReference type="AlphaFoldDB" id="A0A482VU20"/>
<dbReference type="Proteomes" id="UP000292052">
    <property type="component" value="Unassembled WGS sequence"/>
</dbReference>
<evidence type="ECO:0000256" key="2">
    <source>
        <dbReference type="SAM" id="MobiDB-lite"/>
    </source>
</evidence>
<reference evidence="3 4" key="1">
    <citation type="submission" date="2017-03" db="EMBL/GenBank/DDBJ databases">
        <title>Genome of the blue death feigning beetle - Asbolus verrucosus.</title>
        <authorList>
            <person name="Rider S.D."/>
        </authorList>
    </citation>
    <scope>NUCLEOTIDE SEQUENCE [LARGE SCALE GENOMIC DNA]</scope>
    <source>
        <strain evidence="3">Butters</strain>
        <tissue evidence="3">Head and leg muscle</tissue>
    </source>
</reference>
<comment type="caution">
    <text evidence="3">The sequence shown here is derived from an EMBL/GenBank/DDBJ whole genome shotgun (WGS) entry which is preliminary data.</text>
</comment>